<feature type="compositionally biased region" description="Basic and acidic residues" evidence="1">
    <location>
        <begin position="63"/>
        <end position="77"/>
    </location>
</feature>
<dbReference type="AlphaFoldDB" id="A0A6A4IQF3"/>
<dbReference type="OrthoDB" id="2972749at2759"/>
<name>A0A6A4IQF3_9AGAR</name>
<dbReference type="EMBL" id="ML769383">
    <property type="protein sequence ID" value="KAE9411483.1"/>
    <property type="molecule type" value="Genomic_DNA"/>
</dbReference>
<feature type="compositionally biased region" description="Low complexity" evidence="1">
    <location>
        <begin position="101"/>
        <end position="113"/>
    </location>
</feature>
<organism evidence="2 3">
    <name type="scientific">Gymnopus androsaceus JB14</name>
    <dbReference type="NCBI Taxonomy" id="1447944"/>
    <lineage>
        <taxon>Eukaryota</taxon>
        <taxon>Fungi</taxon>
        <taxon>Dikarya</taxon>
        <taxon>Basidiomycota</taxon>
        <taxon>Agaricomycotina</taxon>
        <taxon>Agaricomycetes</taxon>
        <taxon>Agaricomycetidae</taxon>
        <taxon>Agaricales</taxon>
        <taxon>Marasmiineae</taxon>
        <taxon>Omphalotaceae</taxon>
        <taxon>Gymnopus</taxon>
    </lineage>
</organism>
<sequence length="226" mass="24960">MPFRLSKRPTAPTTSADSSEQSVDIQSTRESTKAARRFSQFVQRSKTKILLSFTWIKDIDEQADSARPRRSNEERTRLRSSSVLDLIHPRPSLPTDRISRPIRPGSRSGSRSSQRNPTGRQFSRSEVDLHSPPSRTVAVRAQPPRFGSVVRNRAPQYETFCRPTHSTILSASAIDYSPDTEGLLVINLEDQTTSSIGGLPPIHTPPPAYSLHPGQPCTTTSTGSVA</sequence>
<gene>
    <name evidence="2" type="ORF">BT96DRAFT_1011289</name>
</gene>
<evidence type="ECO:0000313" key="2">
    <source>
        <dbReference type="EMBL" id="KAE9411483.1"/>
    </source>
</evidence>
<accession>A0A6A4IQF3</accession>
<evidence type="ECO:0000313" key="3">
    <source>
        <dbReference type="Proteomes" id="UP000799118"/>
    </source>
</evidence>
<feature type="region of interest" description="Disordered" evidence="1">
    <location>
        <begin position="63"/>
        <end position="143"/>
    </location>
</feature>
<reference evidence="2" key="1">
    <citation type="journal article" date="2019" name="Environ. Microbiol.">
        <title>Fungal ecological strategies reflected in gene transcription - a case study of two litter decomposers.</title>
        <authorList>
            <person name="Barbi F."/>
            <person name="Kohler A."/>
            <person name="Barry K."/>
            <person name="Baskaran P."/>
            <person name="Daum C."/>
            <person name="Fauchery L."/>
            <person name="Ihrmark K."/>
            <person name="Kuo A."/>
            <person name="LaButti K."/>
            <person name="Lipzen A."/>
            <person name="Morin E."/>
            <person name="Grigoriev I.V."/>
            <person name="Henrissat B."/>
            <person name="Lindahl B."/>
            <person name="Martin F."/>
        </authorList>
    </citation>
    <scope>NUCLEOTIDE SEQUENCE</scope>
    <source>
        <strain evidence="2">JB14</strain>
    </source>
</reference>
<dbReference type="Proteomes" id="UP000799118">
    <property type="component" value="Unassembled WGS sequence"/>
</dbReference>
<keyword evidence="3" id="KW-1185">Reference proteome</keyword>
<feature type="region of interest" description="Disordered" evidence="1">
    <location>
        <begin position="1"/>
        <end position="33"/>
    </location>
</feature>
<protein>
    <submittedName>
        <fullName evidence="2">Uncharacterized protein</fullName>
    </submittedName>
</protein>
<feature type="compositionally biased region" description="Polar residues" evidence="1">
    <location>
        <begin position="11"/>
        <end position="29"/>
    </location>
</feature>
<evidence type="ECO:0000256" key="1">
    <source>
        <dbReference type="SAM" id="MobiDB-lite"/>
    </source>
</evidence>
<proteinExistence type="predicted"/>